<evidence type="ECO:0000259" key="2">
    <source>
        <dbReference type="Pfam" id="PF13231"/>
    </source>
</evidence>
<keyword evidence="1" id="KW-0472">Membrane</keyword>
<gene>
    <name evidence="3" type="ORF">CSA56_03915</name>
</gene>
<keyword evidence="1" id="KW-1133">Transmembrane helix</keyword>
<dbReference type="AlphaFoldDB" id="A0A2G6KJF5"/>
<name>A0A2G6KJF5_9BACT</name>
<protein>
    <recommendedName>
        <fullName evidence="2">Glycosyltransferase RgtA/B/C/D-like domain-containing protein</fullName>
    </recommendedName>
</protein>
<dbReference type="Pfam" id="PF13231">
    <property type="entry name" value="PMT_2"/>
    <property type="match status" value="1"/>
</dbReference>
<reference evidence="3 4" key="1">
    <citation type="submission" date="2017-10" db="EMBL/GenBank/DDBJ databases">
        <title>Novel microbial diversity and functional potential in the marine mammal oral microbiome.</title>
        <authorList>
            <person name="Dudek N.K."/>
            <person name="Sun C.L."/>
            <person name="Burstein D."/>
            <person name="Kantor R.S."/>
            <person name="Aliaga Goltsman D.S."/>
            <person name="Bik E.M."/>
            <person name="Thomas B.C."/>
            <person name="Banfield J.F."/>
            <person name="Relman D.A."/>
        </authorList>
    </citation>
    <scope>NUCLEOTIDE SEQUENCE [LARGE SCALE GENOMIC DNA]</scope>
    <source>
        <strain evidence="3">DOLJORAL78_47_16</strain>
    </source>
</reference>
<dbReference type="Proteomes" id="UP000230821">
    <property type="component" value="Unassembled WGS sequence"/>
</dbReference>
<proteinExistence type="predicted"/>
<feature type="domain" description="Glycosyltransferase RgtA/B/C/D-like" evidence="2">
    <location>
        <begin position="4"/>
        <end position="136"/>
    </location>
</feature>
<sequence length="173" mass="19585">MQNLLSALSVALADIFVYLMCRQYTSENASLLLTSVFTFGSTIASTMGTALWSINGATLFILLSMLTMLSMHERSAPSMVPPYFLGLFLFSAYLCRPTAAIFVMLVFAYLLQKKRTLFWKVILTWLILFGGFILFSLREYRQLLPDYYLPGQLGSSQEFWTALYGNLFIPEGC</sequence>
<dbReference type="InterPro" id="IPR038731">
    <property type="entry name" value="RgtA/B/C-like"/>
</dbReference>
<keyword evidence="1" id="KW-0812">Transmembrane</keyword>
<organism evidence="3 4">
    <name type="scientific">candidate division KSB3 bacterium</name>
    <dbReference type="NCBI Taxonomy" id="2044937"/>
    <lineage>
        <taxon>Bacteria</taxon>
        <taxon>candidate division KSB3</taxon>
    </lineage>
</organism>
<evidence type="ECO:0000313" key="3">
    <source>
        <dbReference type="EMBL" id="PIE35500.1"/>
    </source>
</evidence>
<accession>A0A2G6KJF5</accession>
<dbReference type="EMBL" id="PDSK01000041">
    <property type="protein sequence ID" value="PIE35500.1"/>
    <property type="molecule type" value="Genomic_DNA"/>
</dbReference>
<feature type="transmembrane region" description="Helical" evidence="1">
    <location>
        <begin position="50"/>
        <end position="71"/>
    </location>
</feature>
<evidence type="ECO:0000256" key="1">
    <source>
        <dbReference type="SAM" id="Phobius"/>
    </source>
</evidence>
<comment type="caution">
    <text evidence="3">The sequence shown here is derived from an EMBL/GenBank/DDBJ whole genome shotgun (WGS) entry which is preliminary data.</text>
</comment>
<feature type="transmembrane region" description="Helical" evidence="1">
    <location>
        <begin position="83"/>
        <end position="111"/>
    </location>
</feature>
<feature type="transmembrane region" description="Helical" evidence="1">
    <location>
        <begin position="117"/>
        <end position="137"/>
    </location>
</feature>
<evidence type="ECO:0000313" key="4">
    <source>
        <dbReference type="Proteomes" id="UP000230821"/>
    </source>
</evidence>